<evidence type="ECO:0000256" key="2">
    <source>
        <dbReference type="SAM" id="Phobius"/>
    </source>
</evidence>
<feature type="region of interest" description="Disordered" evidence="1">
    <location>
        <begin position="181"/>
        <end position="203"/>
    </location>
</feature>
<feature type="transmembrane region" description="Helical" evidence="2">
    <location>
        <begin position="84"/>
        <end position="105"/>
    </location>
</feature>
<evidence type="ECO:0000256" key="1">
    <source>
        <dbReference type="SAM" id="MobiDB-lite"/>
    </source>
</evidence>
<feature type="transmembrane region" description="Helical" evidence="2">
    <location>
        <begin position="21"/>
        <end position="40"/>
    </location>
</feature>
<keyword evidence="2" id="KW-0472">Membrane</keyword>
<evidence type="ECO:0008006" key="5">
    <source>
        <dbReference type="Google" id="ProtNLM"/>
    </source>
</evidence>
<reference evidence="3" key="1">
    <citation type="journal article" date="2020" name="Stud. Mycol.">
        <title>101 Dothideomycetes genomes: a test case for predicting lifestyles and emergence of pathogens.</title>
        <authorList>
            <person name="Haridas S."/>
            <person name="Albert R."/>
            <person name="Binder M."/>
            <person name="Bloem J."/>
            <person name="Labutti K."/>
            <person name="Salamov A."/>
            <person name="Andreopoulos B."/>
            <person name="Baker S."/>
            <person name="Barry K."/>
            <person name="Bills G."/>
            <person name="Bluhm B."/>
            <person name="Cannon C."/>
            <person name="Castanera R."/>
            <person name="Culley D."/>
            <person name="Daum C."/>
            <person name="Ezra D."/>
            <person name="Gonzalez J."/>
            <person name="Henrissat B."/>
            <person name="Kuo A."/>
            <person name="Liang C."/>
            <person name="Lipzen A."/>
            <person name="Lutzoni F."/>
            <person name="Magnuson J."/>
            <person name="Mondo S."/>
            <person name="Nolan M."/>
            <person name="Ohm R."/>
            <person name="Pangilinan J."/>
            <person name="Park H.-J."/>
            <person name="Ramirez L."/>
            <person name="Alfaro M."/>
            <person name="Sun H."/>
            <person name="Tritt A."/>
            <person name="Yoshinaga Y."/>
            <person name="Zwiers L.-H."/>
            <person name="Turgeon B."/>
            <person name="Goodwin S."/>
            <person name="Spatafora J."/>
            <person name="Crous P."/>
            <person name="Grigoriev I."/>
        </authorList>
    </citation>
    <scope>NUCLEOTIDE SEQUENCE</scope>
    <source>
        <strain evidence="3">CBS 123094</strain>
    </source>
</reference>
<dbReference type="EMBL" id="ML977603">
    <property type="protein sequence ID" value="KAF1998557.1"/>
    <property type="molecule type" value="Genomic_DNA"/>
</dbReference>
<accession>A0A6A5WAW5</accession>
<gene>
    <name evidence="3" type="ORF">P154DRAFT_439078</name>
</gene>
<keyword evidence="4" id="KW-1185">Reference proteome</keyword>
<dbReference type="Proteomes" id="UP000799779">
    <property type="component" value="Unassembled WGS sequence"/>
</dbReference>
<dbReference type="OrthoDB" id="5241710at2759"/>
<keyword evidence="2" id="KW-1133">Transmembrane helix</keyword>
<evidence type="ECO:0000313" key="4">
    <source>
        <dbReference type="Proteomes" id="UP000799779"/>
    </source>
</evidence>
<organism evidence="3 4">
    <name type="scientific">Amniculicola lignicola CBS 123094</name>
    <dbReference type="NCBI Taxonomy" id="1392246"/>
    <lineage>
        <taxon>Eukaryota</taxon>
        <taxon>Fungi</taxon>
        <taxon>Dikarya</taxon>
        <taxon>Ascomycota</taxon>
        <taxon>Pezizomycotina</taxon>
        <taxon>Dothideomycetes</taxon>
        <taxon>Pleosporomycetidae</taxon>
        <taxon>Pleosporales</taxon>
        <taxon>Amniculicolaceae</taxon>
        <taxon>Amniculicola</taxon>
    </lineage>
</organism>
<feature type="transmembrane region" description="Helical" evidence="2">
    <location>
        <begin position="46"/>
        <end position="64"/>
    </location>
</feature>
<evidence type="ECO:0000313" key="3">
    <source>
        <dbReference type="EMBL" id="KAF1998557.1"/>
    </source>
</evidence>
<feature type="transmembrane region" description="Helical" evidence="2">
    <location>
        <begin position="111"/>
        <end position="130"/>
    </location>
</feature>
<protein>
    <recommendedName>
        <fullName evidence="5">MARVEL domain-containing protein</fullName>
    </recommendedName>
</protein>
<dbReference type="AlphaFoldDB" id="A0A6A5WAW5"/>
<proteinExistence type="predicted"/>
<sequence>MAGPVLNLKIFTKSTYHTLRAVSVITFPPAFFFLLIQGIASRRVNPAISLLPLFFSSFYSLFLLANERQCGCQASGLTGTPIHLVCDLLLGIGLLVCLILTWVFLPQHWDGPVIMLGTYCTNFIIVNFLVHLHFTLRTLYEAMAPGQNYPSSCPRCQNGGPFFMAIQKGLKSGYTPLLDRDGGPRGSVDEDDEQRLDVNQSAV</sequence>
<name>A0A6A5WAW5_9PLEO</name>
<keyword evidence="2" id="KW-0812">Transmembrane</keyword>